<keyword evidence="3 7" id="KW-0479">Metal-binding</keyword>
<dbReference type="Proteomes" id="UP000093861">
    <property type="component" value="Unassembled WGS sequence"/>
</dbReference>
<comment type="similarity">
    <text evidence="1 7">Belongs to the cytochrome P450 family.</text>
</comment>
<organism evidence="8 9">
    <name type="scientific">Mycobacterium colombiense</name>
    <dbReference type="NCBI Taxonomy" id="339268"/>
    <lineage>
        <taxon>Bacteria</taxon>
        <taxon>Bacillati</taxon>
        <taxon>Actinomycetota</taxon>
        <taxon>Actinomycetes</taxon>
        <taxon>Mycobacteriales</taxon>
        <taxon>Mycobacteriaceae</taxon>
        <taxon>Mycobacterium</taxon>
        <taxon>Mycobacterium avium complex (MAC)</taxon>
    </lineage>
</organism>
<name>A0A1A2SLR8_9MYCO</name>
<dbReference type="PANTHER" id="PTHR46696:SF6">
    <property type="entry name" value="P450, PUTATIVE (EUROFUNG)-RELATED"/>
    <property type="match status" value="1"/>
</dbReference>
<dbReference type="SUPFAM" id="SSF48264">
    <property type="entry name" value="Cytochrome P450"/>
    <property type="match status" value="1"/>
</dbReference>
<evidence type="ECO:0000256" key="5">
    <source>
        <dbReference type="ARBA" id="ARBA00023004"/>
    </source>
</evidence>
<keyword evidence="6 7" id="KW-0503">Monooxygenase</keyword>
<evidence type="ECO:0000256" key="6">
    <source>
        <dbReference type="ARBA" id="ARBA00023033"/>
    </source>
</evidence>
<dbReference type="Pfam" id="PF00067">
    <property type="entry name" value="p450"/>
    <property type="match status" value="1"/>
</dbReference>
<dbReference type="InterPro" id="IPR036396">
    <property type="entry name" value="Cyt_P450_sf"/>
</dbReference>
<dbReference type="PRINTS" id="PR00385">
    <property type="entry name" value="P450"/>
</dbReference>
<reference evidence="8 9" key="1">
    <citation type="submission" date="2016-06" db="EMBL/GenBank/DDBJ databases">
        <authorList>
            <person name="Kjaerup R.B."/>
            <person name="Dalgaard T.S."/>
            <person name="Juul-Madsen H.R."/>
        </authorList>
    </citation>
    <scope>NUCLEOTIDE SEQUENCE [LARGE SCALE GENOMIC DNA]</scope>
    <source>
        <strain evidence="8 9">E2464</strain>
    </source>
</reference>
<accession>A0A1A2SLR8</accession>
<comment type="caution">
    <text evidence="8">The sequence shown here is derived from an EMBL/GenBank/DDBJ whole genome shotgun (WGS) entry which is preliminary data.</text>
</comment>
<evidence type="ECO:0000256" key="3">
    <source>
        <dbReference type="ARBA" id="ARBA00022723"/>
    </source>
</evidence>
<gene>
    <name evidence="8" type="ORF">A5685_19540</name>
</gene>
<dbReference type="GO" id="GO:0005506">
    <property type="term" value="F:iron ion binding"/>
    <property type="evidence" value="ECO:0007669"/>
    <property type="project" value="InterPro"/>
</dbReference>
<dbReference type="GO" id="GO:0004497">
    <property type="term" value="F:monooxygenase activity"/>
    <property type="evidence" value="ECO:0007669"/>
    <property type="project" value="UniProtKB-KW"/>
</dbReference>
<dbReference type="EMBL" id="LZJS01000031">
    <property type="protein sequence ID" value="OBH65015.1"/>
    <property type="molecule type" value="Genomic_DNA"/>
</dbReference>
<sequence>MVATREGLSPVPKSLEDHAENFDLRHEDFKDPDFLYELYSHMRDKAAIAHTDFPFLSTREEGAWVAMTYDECYEILRDWETFSSAPPPGDAMQLSGDVVILLDPPRQQALRKVLNPYFSPGRMKQLQPQIRAETDALIDEFIEDGHGDLAVVAWQQPGIVFFKYLLGMPVGDVPLCIELTDTALNGETEEIRLTAWGGLYQHITNAVTTRMRGEPQDDMIDVLLSAEIDGVKLQFDDVVSNAMLLVQAGLETTASAMSCAFHYLGSRPDERDRLIREPELMSTAVEELIRFAGSIHGIPRTVTKDVEIGGQNLCPGQQVIVNYASANRDDREFPDAHRCVLDRETNRHLGFGAGVHRCLGSNLARLEFRIGVEQALARMPDYVVATDAESIFHGNSVTRGFRKIPVVFTPGPRLTPGGRGPSKVSVRG</sequence>
<dbReference type="GO" id="GO:0020037">
    <property type="term" value="F:heme binding"/>
    <property type="evidence" value="ECO:0007669"/>
    <property type="project" value="InterPro"/>
</dbReference>
<dbReference type="AlphaFoldDB" id="A0A1A2SLR8"/>
<protein>
    <submittedName>
        <fullName evidence="8">Cytochrome</fullName>
    </submittedName>
</protein>
<keyword evidence="5 7" id="KW-0408">Iron</keyword>
<evidence type="ECO:0000313" key="9">
    <source>
        <dbReference type="Proteomes" id="UP000093861"/>
    </source>
</evidence>
<dbReference type="PROSITE" id="PS00086">
    <property type="entry name" value="CYTOCHROME_P450"/>
    <property type="match status" value="1"/>
</dbReference>
<dbReference type="PANTHER" id="PTHR46696">
    <property type="entry name" value="P450, PUTATIVE (EUROFUNG)-RELATED"/>
    <property type="match status" value="1"/>
</dbReference>
<proteinExistence type="inferred from homology"/>
<evidence type="ECO:0000256" key="1">
    <source>
        <dbReference type="ARBA" id="ARBA00010617"/>
    </source>
</evidence>
<evidence type="ECO:0000256" key="4">
    <source>
        <dbReference type="ARBA" id="ARBA00023002"/>
    </source>
</evidence>
<evidence type="ECO:0000256" key="7">
    <source>
        <dbReference type="RuleBase" id="RU000461"/>
    </source>
</evidence>
<dbReference type="PRINTS" id="PR00359">
    <property type="entry name" value="BP450"/>
</dbReference>
<dbReference type="GO" id="GO:0016705">
    <property type="term" value="F:oxidoreductase activity, acting on paired donors, with incorporation or reduction of molecular oxygen"/>
    <property type="evidence" value="ECO:0007669"/>
    <property type="project" value="InterPro"/>
</dbReference>
<dbReference type="InterPro" id="IPR001128">
    <property type="entry name" value="Cyt_P450"/>
</dbReference>
<dbReference type="InterPro" id="IPR002397">
    <property type="entry name" value="Cyt_P450_B"/>
</dbReference>
<evidence type="ECO:0000256" key="2">
    <source>
        <dbReference type="ARBA" id="ARBA00022617"/>
    </source>
</evidence>
<evidence type="ECO:0000313" key="8">
    <source>
        <dbReference type="EMBL" id="OBH65015.1"/>
    </source>
</evidence>
<dbReference type="InterPro" id="IPR017972">
    <property type="entry name" value="Cyt_P450_CS"/>
</dbReference>
<keyword evidence="2 7" id="KW-0349">Heme</keyword>
<keyword evidence="4 7" id="KW-0560">Oxidoreductase</keyword>
<dbReference type="Gene3D" id="1.10.630.10">
    <property type="entry name" value="Cytochrome P450"/>
    <property type="match status" value="1"/>
</dbReference>